<comment type="caution">
    <text evidence="2">The sequence shown here is derived from an EMBL/GenBank/DDBJ whole genome shotgun (WGS) entry which is preliminary data.</text>
</comment>
<feature type="compositionally biased region" description="Low complexity" evidence="1">
    <location>
        <begin position="331"/>
        <end position="341"/>
    </location>
</feature>
<reference evidence="2" key="1">
    <citation type="submission" date="2023-06" db="EMBL/GenBank/DDBJ databases">
        <title>Survivors Of The Sea: Transcriptome response of Skeletonema marinoi to long-term dormancy.</title>
        <authorList>
            <person name="Pinder M.I.M."/>
            <person name="Kourtchenko O."/>
            <person name="Robertson E.K."/>
            <person name="Larsson T."/>
            <person name="Maumus F."/>
            <person name="Osuna-Cruz C.M."/>
            <person name="Vancaester E."/>
            <person name="Stenow R."/>
            <person name="Vandepoele K."/>
            <person name="Ploug H."/>
            <person name="Bruchert V."/>
            <person name="Godhe A."/>
            <person name="Topel M."/>
        </authorList>
    </citation>
    <scope>NUCLEOTIDE SEQUENCE</scope>
    <source>
        <strain evidence="2">R05AC</strain>
    </source>
</reference>
<name>A0AAD9DDB5_9STRA</name>
<sequence>MSTNQPPEKKQKADVTWRSKCISKFGLKEPPGTVPTGSEDAWKRYYKTRVKIEEDDARLEDEDYDSDGNSIAKEEDAEEVSELMWSWATYGMERLEKLMPEDCKWHWTPQRPKLGWDSDCKLQSADYYAHVWSPFAIPHAIKLYHSWYGKVGWSYSTLNTDYHYMLVDFEDSDEGSKYVQLCSFDDDVIKTSNLNKTAVAKLRKFLYGGNTKKIKQQTCSDKDFLLLLFGSMGSTDEHLEDDAKDACLGWTWVPSNDDDTKEKLFNLKAPEDDDENGVPPTTLDKYYPRRCSWLRYAILKAADALGPISKHYQPPPEKKASPARGYDDSDSGGYSSDGYQW</sequence>
<gene>
    <name evidence="2" type="ORF">QTG54_005748</name>
</gene>
<keyword evidence="3" id="KW-1185">Reference proteome</keyword>
<feature type="region of interest" description="Disordered" evidence="1">
    <location>
        <begin position="307"/>
        <end position="341"/>
    </location>
</feature>
<dbReference type="AlphaFoldDB" id="A0AAD9DDB5"/>
<protein>
    <submittedName>
        <fullName evidence="2">Uncharacterized protein</fullName>
    </submittedName>
</protein>
<accession>A0AAD9DDB5</accession>
<organism evidence="2 3">
    <name type="scientific">Skeletonema marinoi</name>
    <dbReference type="NCBI Taxonomy" id="267567"/>
    <lineage>
        <taxon>Eukaryota</taxon>
        <taxon>Sar</taxon>
        <taxon>Stramenopiles</taxon>
        <taxon>Ochrophyta</taxon>
        <taxon>Bacillariophyta</taxon>
        <taxon>Coscinodiscophyceae</taxon>
        <taxon>Thalassiosirophycidae</taxon>
        <taxon>Thalassiosirales</taxon>
        <taxon>Skeletonemataceae</taxon>
        <taxon>Skeletonema</taxon>
        <taxon>Skeletonema marinoi-dohrnii complex</taxon>
    </lineage>
</organism>
<evidence type="ECO:0000313" key="2">
    <source>
        <dbReference type="EMBL" id="KAK1743127.1"/>
    </source>
</evidence>
<evidence type="ECO:0000256" key="1">
    <source>
        <dbReference type="SAM" id="MobiDB-lite"/>
    </source>
</evidence>
<dbReference type="Proteomes" id="UP001224775">
    <property type="component" value="Unassembled WGS sequence"/>
</dbReference>
<dbReference type="EMBL" id="JATAAI010000009">
    <property type="protein sequence ID" value="KAK1743127.1"/>
    <property type="molecule type" value="Genomic_DNA"/>
</dbReference>
<evidence type="ECO:0000313" key="3">
    <source>
        <dbReference type="Proteomes" id="UP001224775"/>
    </source>
</evidence>
<proteinExistence type="predicted"/>